<proteinExistence type="predicted"/>
<evidence type="ECO:0000313" key="5">
    <source>
        <dbReference type="Proteomes" id="UP000515960"/>
    </source>
</evidence>
<dbReference type="EMBL" id="CP060490">
    <property type="protein sequence ID" value="QNL45529.1"/>
    <property type="molecule type" value="Genomic_DNA"/>
</dbReference>
<dbReference type="InterPro" id="IPR027417">
    <property type="entry name" value="P-loop_NTPase"/>
</dbReference>
<dbReference type="AlphaFoldDB" id="A0A7G9B7J8"/>
<dbReference type="RefSeq" id="WP_187333957.1">
    <property type="nucleotide sequence ID" value="NZ_CP060490.1"/>
</dbReference>
<gene>
    <name evidence="4" type="ORF">H8790_05875</name>
</gene>
<dbReference type="PANTHER" id="PTHR20953:SF3">
    <property type="entry name" value="P-LOOP CONTAINING NUCLEOSIDE TRIPHOSPHATE HYDROLASES SUPERFAMILY PROTEIN"/>
    <property type="match status" value="1"/>
</dbReference>
<protein>
    <submittedName>
        <fullName evidence="4">Stage III sporulation protein AA</fullName>
    </submittedName>
</protein>
<dbReference type="GO" id="GO:0005524">
    <property type="term" value="F:ATP binding"/>
    <property type="evidence" value="ECO:0007669"/>
    <property type="project" value="UniProtKB-KW"/>
</dbReference>
<accession>A0A7G9B7J8</accession>
<dbReference type="SMART" id="SM00382">
    <property type="entry name" value="AAA"/>
    <property type="match status" value="1"/>
</dbReference>
<dbReference type="Pfam" id="PF19568">
    <property type="entry name" value="Spore_III_AA"/>
    <property type="match status" value="1"/>
</dbReference>
<dbReference type="InterPro" id="IPR045735">
    <property type="entry name" value="Spore_III_AA_AAA+_ATPase"/>
</dbReference>
<keyword evidence="1" id="KW-0547">Nucleotide-binding</keyword>
<dbReference type="PANTHER" id="PTHR20953">
    <property type="entry name" value="KINASE-RELATED"/>
    <property type="match status" value="1"/>
</dbReference>
<organism evidence="4 5">
    <name type="scientific">Oscillibacter hominis</name>
    <dbReference type="NCBI Taxonomy" id="2763056"/>
    <lineage>
        <taxon>Bacteria</taxon>
        <taxon>Bacillati</taxon>
        <taxon>Bacillota</taxon>
        <taxon>Clostridia</taxon>
        <taxon>Eubacteriales</taxon>
        <taxon>Oscillospiraceae</taxon>
        <taxon>Oscillibacter</taxon>
    </lineage>
</organism>
<dbReference type="Gene3D" id="3.40.50.300">
    <property type="entry name" value="P-loop containing nucleotide triphosphate hydrolases"/>
    <property type="match status" value="1"/>
</dbReference>
<reference evidence="4 5" key="1">
    <citation type="submission" date="2020-08" db="EMBL/GenBank/DDBJ databases">
        <authorList>
            <person name="Liu C."/>
            <person name="Sun Q."/>
        </authorList>
    </citation>
    <scope>NUCLEOTIDE SEQUENCE [LARGE SCALE GENOMIC DNA]</scope>
    <source>
        <strain evidence="4 5">NSJ-62</strain>
    </source>
</reference>
<evidence type="ECO:0000259" key="3">
    <source>
        <dbReference type="SMART" id="SM00382"/>
    </source>
</evidence>
<evidence type="ECO:0000256" key="2">
    <source>
        <dbReference type="ARBA" id="ARBA00022840"/>
    </source>
</evidence>
<keyword evidence="5" id="KW-1185">Reference proteome</keyword>
<dbReference type="Proteomes" id="UP000515960">
    <property type="component" value="Chromosome"/>
</dbReference>
<sequence length="299" mass="32810">MTCFQQAAECLPMRLRTQVNHLPEEVKQQAEEFRLRVGRPLSILTPEGEQRPWTEQVSGEDLETVVNMATEFSRYSAVESLRNGYLSARGGCRIGLCGTAVLRDGVNTNLRDLTSVAIRIAREKIGIAEPLMSQLFEEGVFQSTLILAPPGGGKTTLLRDMVRCLSNGGEGRPSHRVSVVDERGEIAVCCQGEPQMDMGSCTDVLDGCPKAMGIPMVMRAMNPQIIAVDEITMEEDIRAMASAANCGVSLLATIHAAGTEELMQKPLYHQLLNARVFDRAVLIRCEGAERVYQVEELPC</sequence>
<keyword evidence="2" id="KW-0067">ATP-binding</keyword>
<dbReference type="KEGG" id="ohi:H8790_05875"/>
<evidence type="ECO:0000313" key="4">
    <source>
        <dbReference type="EMBL" id="QNL45529.1"/>
    </source>
</evidence>
<name>A0A7G9B7J8_9FIRM</name>
<dbReference type="SUPFAM" id="SSF52540">
    <property type="entry name" value="P-loop containing nucleoside triphosphate hydrolases"/>
    <property type="match status" value="1"/>
</dbReference>
<dbReference type="InterPro" id="IPR003593">
    <property type="entry name" value="AAA+_ATPase"/>
</dbReference>
<feature type="domain" description="AAA+ ATPase" evidence="3">
    <location>
        <begin position="140"/>
        <end position="282"/>
    </location>
</feature>
<evidence type="ECO:0000256" key="1">
    <source>
        <dbReference type="ARBA" id="ARBA00022741"/>
    </source>
</evidence>